<keyword evidence="1" id="KW-0547">Nucleotide-binding</keyword>
<evidence type="ECO:0000256" key="2">
    <source>
        <dbReference type="ARBA" id="ARBA00022840"/>
    </source>
</evidence>
<proteinExistence type="predicted"/>
<name>A0ABN6NTL7_9ENTE</name>
<organism evidence="4 5">
    <name type="scientific">Enterococcus innesii</name>
    <dbReference type="NCBI Taxonomy" id="2839759"/>
    <lineage>
        <taxon>Bacteria</taxon>
        <taxon>Bacillati</taxon>
        <taxon>Bacillota</taxon>
        <taxon>Bacilli</taxon>
        <taxon>Lactobacillales</taxon>
        <taxon>Enterococcaceae</taxon>
        <taxon>Enterococcus</taxon>
    </lineage>
</organism>
<evidence type="ECO:0000313" key="4">
    <source>
        <dbReference type="EMBL" id="BDG68457.1"/>
    </source>
</evidence>
<dbReference type="Proteomes" id="UP000831692">
    <property type="component" value="Chromosome"/>
</dbReference>
<reference evidence="4 5" key="1">
    <citation type="submission" date="2022-03" db="EMBL/GenBank/DDBJ databases">
        <title>Complete genome sequence of Enterococcus innesii DB-1.</title>
        <authorList>
            <person name="Fukuda D."/>
            <person name="Nolasco-Hipolito C."/>
        </authorList>
    </citation>
    <scope>NUCLEOTIDE SEQUENCE [LARGE SCALE GENOMIC DNA]</scope>
    <source>
        <strain evidence="4 5">DB-1</strain>
    </source>
</reference>
<dbReference type="Pfam" id="PF00005">
    <property type="entry name" value="ABC_tran"/>
    <property type="match status" value="1"/>
</dbReference>
<dbReference type="GO" id="GO:0005524">
    <property type="term" value="F:ATP binding"/>
    <property type="evidence" value="ECO:0007669"/>
    <property type="project" value="UniProtKB-KW"/>
</dbReference>
<dbReference type="PANTHER" id="PTHR42798:SF6">
    <property type="entry name" value="CELL DIVISION ATP-BINDING PROTEIN FTSE"/>
    <property type="match status" value="1"/>
</dbReference>
<dbReference type="InterPro" id="IPR003593">
    <property type="entry name" value="AAA+_ATPase"/>
</dbReference>
<dbReference type="RefSeq" id="WP_185938618.1">
    <property type="nucleotide sequence ID" value="NZ_AP025635.1"/>
</dbReference>
<dbReference type="PANTHER" id="PTHR42798">
    <property type="entry name" value="LIPOPROTEIN-RELEASING SYSTEM ATP-BINDING PROTEIN LOLD"/>
    <property type="match status" value="1"/>
</dbReference>
<keyword evidence="2 4" id="KW-0067">ATP-binding</keyword>
<sequence length="209" mass="23129">MLKITDISYSYKDETILQNVSQVFDAGKIHTIIGQSGVGKSTFLSLISGLEFLQSGSIEFKGQSMTNLVSYRRQISYIFQSLNLIPYLSPLENITIATNIHKVKNPQSPSSYLNKVGICGDIQHKKCHQLSGGQQQRVAIARALALDSDLIIADEPTGSLDLANSENVMTIFKDLRDAGKCIIIVSHDLTFKEISDYVYTIKNGRLTLL</sequence>
<dbReference type="SMART" id="SM00382">
    <property type="entry name" value="AAA"/>
    <property type="match status" value="1"/>
</dbReference>
<dbReference type="EMBL" id="AP025635">
    <property type="protein sequence ID" value="BDG68457.1"/>
    <property type="molecule type" value="Genomic_DNA"/>
</dbReference>
<keyword evidence="5" id="KW-1185">Reference proteome</keyword>
<accession>A0ABN6NTL7</accession>
<evidence type="ECO:0000259" key="3">
    <source>
        <dbReference type="PROSITE" id="PS50893"/>
    </source>
</evidence>
<evidence type="ECO:0000256" key="1">
    <source>
        <dbReference type="ARBA" id="ARBA00022741"/>
    </source>
</evidence>
<dbReference type="PROSITE" id="PS50893">
    <property type="entry name" value="ABC_TRANSPORTER_2"/>
    <property type="match status" value="1"/>
</dbReference>
<dbReference type="InterPro" id="IPR027417">
    <property type="entry name" value="P-loop_NTPase"/>
</dbReference>
<dbReference type="Gene3D" id="3.40.50.300">
    <property type="entry name" value="P-loop containing nucleotide triphosphate hydrolases"/>
    <property type="match status" value="1"/>
</dbReference>
<feature type="domain" description="ABC transporter" evidence="3">
    <location>
        <begin position="2"/>
        <end position="209"/>
    </location>
</feature>
<gene>
    <name evidence="4" type="ORF">ENLAB_20210</name>
</gene>
<evidence type="ECO:0000313" key="5">
    <source>
        <dbReference type="Proteomes" id="UP000831692"/>
    </source>
</evidence>
<dbReference type="InterPro" id="IPR003439">
    <property type="entry name" value="ABC_transporter-like_ATP-bd"/>
</dbReference>
<dbReference type="GeneID" id="83458027"/>
<protein>
    <submittedName>
        <fullName evidence="4">Antimicrobial peptide ABC transporter ATP-binding protein</fullName>
    </submittedName>
</protein>
<dbReference type="SUPFAM" id="SSF52540">
    <property type="entry name" value="P-loop containing nucleoside triphosphate hydrolases"/>
    <property type="match status" value="1"/>
</dbReference>
<dbReference type="PROSITE" id="PS00211">
    <property type="entry name" value="ABC_TRANSPORTER_1"/>
    <property type="match status" value="1"/>
</dbReference>
<dbReference type="InterPro" id="IPR017871">
    <property type="entry name" value="ABC_transporter-like_CS"/>
</dbReference>